<accession>A0A2W7RDZ5</accession>
<name>A0A2W7RDZ5_9RHOB</name>
<protein>
    <submittedName>
        <fullName evidence="1">Uncharacterized protein</fullName>
    </submittedName>
</protein>
<proteinExistence type="predicted"/>
<organism evidence="1 2">
    <name type="scientific">Cereibacter changlensis</name>
    <dbReference type="NCBI Taxonomy" id="402884"/>
    <lineage>
        <taxon>Bacteria</taxon>
        <taxon>Pseudomonadati</taxon>
        <taxon>Pseudomonadota</taxon>
        <taxon>Alphaproteobacteria</taxon>
        <taxon>Rhodobacterales</taxon>
        <taxon>Paracoccaceae</taxon>
        <taxon>Cereibacter</taxon>
    </lineage>
</organism>
<evidence type="ECO:0000313" key="2">
    <source>
        <dbReference type="Proteomes" id="UP000249538"/>
    </source>
</evidence>
<dbReference type="AlphaFoldDB" id="A0A2W7RDZ5"/>
<comment type="caution">
    <text evidence="1">The sequence shown here is derived from an EMBL/GenBank/DDBJ whole genome shotgun (WGS) entry which is preliminary data.</text>
</comment>
<evidence type="ECO:0000313" key="1">
    <source>
        <dbReference type="EMBL" id="PZX48975.1"/>
    </source>
</evidence>
<dbReference type="EMBL" id="QKZS01000018">
    <property type="protein sequence ID" value="PZX48975.1"/>
    <property type="molecule type" value="Genomic_DNA"/>
</dbReference>
<dbReference type="Proteomes" id="UP000249538">
    <property type="component" value="Unassembled WGS sequence"/>
</dbReference>
<gene>
    <name evidence="1" type="ORF">LX76_04016</name>
</gene>
<reference evidence="1 2" key="1">
    <citation type="submission" date="2018-06" db="EMBL/GenBank/DDBJ databases">
        <title>Genomic Encyclopedia of Archaeal and Bacterial Type Strains, Phase II (KMG-II): from individual species to whole genera.</title>
        <authorList>
            <person name="Goeker M."/>
        </authorList>
    </citation>
    <scope>NUCLEOTIDE SEQUENCE [LARGE SCALE GENOMIC DNA]</scope>
    <source>
        <strain evidence="1 2">DSM 18774</strain>
    </source>
</reference>
<sequence>MPIDSFQLVERILGEQDPAAGVSFRIEELLGNEVVPLGPGEAGPVA</sequence>